<dbReference type="Pfam" id="PF13412">
    <property type="entry name" value="HTH_24"/>
    <property type="match status" value="1"/>
</dbReference>
<evidence type="ECO:0000313" key="2">
    <source>
        <dbReference type="Proteomes" id="UP000608071"/>
    </source>
</evidence>
<keyword evidence="2" id="KW-1185">Reference proteome</keyword>
<gene>
    <name evidence="1" type="ORF">H9647_20520</name>
</gene>
<reference evidence="1 2" key="1">
    <citation type="submission" date="2020-08" db="EMBL/GenBank/DDBJ databases">
        <title>A Genomic Blueprint of the Chicken Gut Microbiome.</title>
        <authorList>
            <person name="Gilroy R."/>
            <person name="Ravi A."/>
            <person name="Getino M."/>
            <person name="Pursley I."/>
            <person name="Horton D.L."/>
            <person name="Alikhan N.-F."/>
            <person name="Baker D."/>
            <person name="Gharbi K."/>
            <person name="Hall N."/>
            <person name="Watson M."/>
            <person name="Adriaenssens E.M."/>
            <person name="Foster-Nyarko E."/>
            <person name="Jarju S."/>
            <person name="Secka A."/>
            <person name="Antonio M."/>
            <person name="Oren A."/>
            <person name="Chaudhuri R."/>
            <person name="La Ragione R.M."/>
            <person name="Hildebrand F."/>
            <person name="Pallen M.J."/>
        </authorList>
    </citation>
    <scope>NUCLEOTIDE SEQUENCE [LARGE SCALE GENOMIC DNA]</scope>
    <source>
        <strain evidence="1 2">Sa2BVA9</strain>
    </source>
</reference>
<proteinExistence type="predicted"/>
<evidence type="ECO:0000313" key="1">
    <source>
        <dbReference type="EMBL" id="MBD7970456.1"/>
    </source>
</evidence>
<organism evidence="1 2">
    <name type="scientific">Paenibacillus gallinarum</name>
    <dbReference type="NCBI Taxonomy" id="2762232"/>
    <lineage>
        <taxon>Bacteria</taxon>
        <taxon>Bacillati</taxon>
        <taxon>Bacillota</taxon>
        <taxon>Bacilli</taxon>
        <taxon>Bacillales</taxon>
        <taxon>Paenibacillaceae</taxon>
        <taxon>Paenibacillus</taxon>
    </lineage>
</organism>
<dbReference type="Proteomes" id="UP000608071">
    <property type="component" value="Unassembled WGS sequence"/>
</dbReference>
<dbReference type="EMBL" id="JACSQL010000012">
    <property type="protein sequence ID" value="MBD7970456.1"/>
    <property type="molecule type" value="Genomic_DNA"/>
</dbReference>
<name>A0ABR8T3U6_9BACL</name>
<dbReference type="InterPro" id="IPR036390">
    <property type="entry name" value="WH_DNA-bd_sf"/>
</dbReference>
<sequence length="127" mass="15107">MLSISDDNKIGTFNSELFQYYLDIGLNIKHFMIHKLLLKDNKLTIEDIAGKTGLDGDAVFKHIRQMNRKYVLYSEYVRGSKYSNYKFKHRLLKSVRNTEQFMDKYKEATDINIARWDRKKIMNNDST</sequence>
<protein>
    <submittedName>
        <fullName evidence="1">Winged helix-turn-helix transcriptional regulator</fullName>
    </submittedName>
</protein>
<dbReference type="SUPFAM" id="SSF46785">
    <property type="entry name" value="Winged helix' DNA-binding domain"/>
    <property type="match status" value="1"/>
</dbReference>
<comment type="caution">
    <text evidence="1">The sequence shown here is derived from an EMBL/GenBank/DDBJ whole genome shotgun (WGS) entry which is preliminary data.</text>
</comment>
<accession>A0ABR8T3U6</accession>